<organism evidence="5 6">
    <name type="scientific">Stachybotrys chartarum (strain CBS 109288 / IBT 7711)</name>
    <name type="common">Toxic black mold</name>
    <name type="synonym">Stilbospora chartarum</name>
    <dbReference type="NCBI Taxonomy" id="1280523"/>
    <lineage>
        <taxon>Eukaryota</taxon>
        <taxon>Fungi</taxon>
        <taxon>Dikarya</taxon>
        <taxon>Ascomycota</taxon>
        <taxon>Pezizomycotina</taxon>
        <taxon>Sordariomycetes</taxon>
        <taxon>Hypocreomycetidae</taxon>
        <taxon>Hypocreales</taxon>
        <taxon>Stachybotryaceae</taxon>
        <taxon>Stachybotrys</taxon>
    </lineage>
</organism>
<evidence type="ECO:0000256" key="1">
    <source>
        <dbReference type="ARBA" id="ARBA00009649"/>
    </source>
</evidence>
<dbReference type="GO" id="GO:0140096">
    <property type="term" value="F:catalytic activity, acting on a protein"/>
    <property type="evidence" value="ECO:0007669"/>
    <property type="project" value="UniProtKB-ARBA"/>
</dbReference>
<gene>
    <name evidence="5" type="ORF">S7711_03489</name>
</gene>
<dbReference type="EMBL" id="KL648750">
    <property type="protein sequence ID" value="KEY64199.1"/>
    <property type="molecule type" value="Genomic_DNA"/>
</dbReference>
<feature type="compositionally biased region" description="Basic and acidic residues" evidence="2">
    <location>
        <begin position="283"/>
        <end position="292"/>
    </location>
</feature>
<dbReference type="Proteomes" id="UP000028045">
    <property type="component" value="Unassembled WGS sequence"/>
</dbReference>
<keyword evidence="6" id="KW-1185">Reference proteome</keyword>
<dbReference type="InterPro" id="IPR052449">
    <property type="entry name" value="STYX-Interacting_Phosphatase"/>
</dbReference>
<feature type="domain" description="Tyrosine-protein phosphatase" evidence="4">
    <location>
        <begin position="82"/>
        <end position="250"/>
    </location>
</feature>
<dbReference type="GO" id="GO:0005654">
    <property type="term" value="C:nucleoplasm"/>
    <property type="evidence" value="ECO:0007669"/>
    <property type="project" value="TreeGrafter"/>
</dbReference>
<reference evidence="5 6" key="1">
    <citation type="journal article" date="2014" name="BMC Genomics">
        <title>Comparative genome sequencing reveals chemotype-specific gene clusters in the toxigenic black mold Stachybotrys.</title>
        <authorList>
            <person name="Semeiks J."/>
            <person name="Borek D."/>
            <person name="Otwinowski Z."/>
            <person name="Grishin N.V."/>
        </authorList>
    </citation>
    <scope>NUCLEOTIDE SEQUENCE [LARGE SCALE GENOMIC DNA]</scope>
    <source>
        <strain evidence="6">CBS 109288 / IBT 7711</strain>
    </source>
</reference>
<dbReference type="CDD" id="cd14498">
    <property type="entry name" value="DSP"/>
    <property type="match status" value="1"/>
</dbReference>
<dbReference type="GO" id="GO:0062026">
    <property type="term" value="P:negative regulation of SCF-dependent proteasomal ubiquitin-dependent catabolic process"/>
    <property type="evidence" value="ECO:0007669"/>
    <property type="project" value="TreeGrafter"/>
</dbReference>
<dbReference type="GO" id="GO:0005737">
    <property type="term" value="C:cytoplasm"/>
    <property type="evidence" value="ECO:0007669"/>
    <property type="project" value="TreeGrafter"/>
</dbReference>
<dbReference type="PANTHER" id="PTHR46588">
    <property type="entry name" value="SERINE/THREONINE/TYROSINE-INTERACTING PROTEIN"/>
    <property type="match status" value="1"/>
</dbReference>
<dbReference type="GO" id="GO:1990444">
    <property type="term" value="F:F-box domain binding"/>
    <property type="evidence" value="ECO:0007669"/>
    <property type="project" value="TreeGrafter"/>
</dbReference>
<dbReference type="OrthoDB" id="10252009at2759"/>
<dbReference type="InterPro" id="IPR029021">
    <property type="entry name" value="Prot-tyrosine_phosphatase-like"/>
</dbReference>
<dbReference type="SMART" id="SM00195">
    <property type="entry name" value="DSPc"/>
    <property type="match status" value="1"/>
</dbReference>
<keyword evidence="3" id="KW-1133">Transmembrane helix</keyword>
<sequence length="321" mass="36020">MASRAVPSVPYERVPSPPFVNLTLSSDNNAPSGCHDASNYLEPSYHHIRSAGLTPPEADIITHKEPLVADDTSPWAYTKRRSAQRILDYLYLGPTAVLRDVDYLRREGITMAIVARDSLMKSHRFLSAERAQQELGITTEYINLASTYDLVRAFPAVVRLVNDHMLQVHNSQVQARAASGQATDPSTLRRGKILIMCESGNDRSAALVIGYLMTMFGCGMFTAIRLVGSLRFCCSLTEEVKRTLSTWSDILNAQTDVANDQQQRQNEEDRVVVESVEAMQVADMERHKRRIDDTEDDEDEAETDSDRFHGRVPFVPFTDPQ</sequence>
<evidence type="ECO:0000256" key="2">
    <source>
        <dbReference type="SAM" id="MobiDB-lite"/>
    </source>
</evidence>
<feature type="transmembrane region" description="Helical" evidence="3">
    <location>
        <begin position="205"/>
        <end position="227"/>
    </location>
</feature>
<name>A0A084AFX0_STACB</name>
<dbReference type="GO" id="GO:0070372">
    <property type="term" value="P:regulation of ERK1 and ERK2 cascade"/>
    <property type="evidence" value="ECO:0007669"/>
    <property type="project" value="TreeGrafter"/>
</dbReference>
<evidence type="ECO:0000313" key="5">
    <source>
        <dbReference type="EMBL" id="KEY64199.1"/>
    </source>
</evidence>
<evidence type="ECO:0000313" key="6">
    <source>
        <dbReference type="Proteomes" id="UP000028045"/>
    </source>
</evidence>
<accession>A0A084AFX0</accession>
<dbReference type="SUPFAM" id="SSF52799">
    <property type="entry name" value="(Phosphotyrosine protein) phosphatases II"/>
    <property type="match status" value="1"/>
</dbReference>
<feature type="compositionally biased region" description="Acidic residues" evidence="2">
    <location>
        <begin position="293"/>
        <end position="303"/>
    </location>
</feature>
<keyword evidence="3" id="KW-0812">Transmembrane</keyword>
<comment type="similarity">
    <text evidence="1">Belongs to the protein-tyrosine phosphatase family. Non-receptor class subfamily.</text>
</comment>
<evidence type="ECO:0000256" key="3">
    <source>
        <dbReference type="SAM" id="Phobius"/>
    </source>
</evidence>
<dbReference type="HOGENOM" id="CLU_049471_1_0_1"/>
<dbReference type="Gene3D" id="3.90.190.10">
    <property type="entry name" value="Protein tyrosine phosphatase superfamily"/>
    <property type="match status" value="1"/>
</dbReference>
<dbReference type="AlphaFoldDB" id="A0A084AFX0"/>
<dbReference type="PANTHER" id="PTHR46588:SF1">
    <property type="entry name" value="SERINE_THREONINE_TYROSINE-INTERACTING PROTEIN"/>
    <property type="match status" value="1"/>
</dbReference>
<dbReference type="Pfam" id="PF00782">
    <property type="entry name" value="DSPc"/>
    <property type="match status" value="1"/>
</dbReference>
<proteinExistence type="inferred from homology"/>
<dbReference type="InterPro" id="IPR020422">
    <property type="entry name" value="TYR_PHOSPHATASE_DUAL_dom"/>
</dbReference>
<keyword evidence="3" id="KW-0472">Membrane</keyword>
<dbReference type="InterPro" id="IPR000340">
    <property type="entry name" value="Dual-sp_phosphatase_cat-dom"/>
</dbReference>
<protein>
    <recommendedName>
        <fullName evidence="4">Tyrosine-protein phosphatase domain-containing protein</fullName>
    </recommendedName>
</protein>
<evidence type="ECO:0000259" key="4">
    <source>
        <dbReference type="SMART" id="SM00195"/>
    </source>
</evidence>
<feature type="region of interest" description="Disordered" evidence="2">
    <location>
        <begin position="283"/>
        <end position="321"/>
    </location>
</feature>